<evidence type="ECO:0000313" key="3">
    <source>
        <dbReference type="Proteomes" id="UP000077961"/>
    </source>
</evidence>
<dbReference type="AlphaFoldDB" id="A0A1A9NCM6"/>
<dbReference type="Pfam" id="PF11185">
    <property type="entry name" value="DUF2971"/>
    <property type="match status" value="1"/>
</dbReference>
<evidence type="ECO:0000313" key="2">
    <source>
        <dbReference type="EMBL" id="OAJ64343.1"/>
    </source>
</evidence>
<reference evidence="3 4" key="1">
    <citation type="submission" date="2016-04" db="EMBL/GenBank/DDBJ databases">
        <title>Reclassification of Paraburkholderia panaciterrae (Farh et al. 2015) Dobritsa &amp; Samadpour 2016 as a later homotypic synonym of Paraburkholderia ginsengiterrae (Farh et al. 2015) Dobritsa &amp; Samadpour 2016.</title>
        <authorList>
            <person name="Dobritsa A.P."/>
            <person name="Kutumbaka K."/>
            <person name="Samadpour M."/>
        </authorList>
    </citation>
    <scope>NUCLEOTIDE SEQUENCE [LARGE SCALE GENOMIC DNA]</scope>
    <source>
        <strain evidence="2 4">DCY85</strain>
        <strain evidence="1 3">DCY85-1</strain>
    </source>
</reference>
<dbReference type="OrthoDB" id="4119964at2"/>
<evidence type="ECO:0008006" key="5">
    <source>
        <dbReference type="Google" id="ProtNLM"/>
    </source>
</evidence>
<protein>
    <recommendedName>
        <fullName evidence="5">DUF2971 domain-containing protein</fullName>
    </recommendedName>
</protein>
<proteinExistence type="predicted"/>
<accession>A0A1A9NCM6</accession>
<dbReference type="InterPro" id="IPR021352">
    <property type="entry name" value="DUF2971"/>
</dbReference>
<comment type="caution">
    <text evidence="2">The sequence shown here is derived from an EMBL/GenBank/DDBJ whole genome shotgun (WGS) entry which is preliminary data.</text>
</comment>
<evidence type="ECO:0000313" key="4">
    <source>
        <dbReference type="Proteomes" id="UP000078116"/>
    </source>
</evidence>
<name>A0A1A9NCM6_9BURK</name>
<dbReference type="Proteomes" id="UP000077961">
    <property type="component" value="Unassembled WGS sequence"/>
</dbReference>
<dbReference type="EMBL" id="LXJZ01000101">
    <property type="protein sequence ID" value="OAJ60786.1"/>
    <property type="molecule type" value="Genomic_DNA"/>
</dbReference>
<dbReference type="Proteomes" id="UP000078116">
    <property type="component" value="Unassembled WGS sequence"/>
</dbReference>
<organism evidence="2 4">
    <name type="scientific">Paraburkholderia ginsengiterrae</name>
    <dbReference type="NCBI Taxonomy" id="1462993"/>
    <lineage>
        <taxon>Bacteria</taxon>
        <taxon>Pseudomonadati</taxon>
        <taxon>Pseudomonadota</taxon>
        <taxon>Betaproteobacteria</taxon>
        <taxon>Burkholderiales</taxon>
        <taxon>Burkholderiaceae</taxon>
        <taxon>Paraburkholderia</taxon>
    </lineage>
</organism>
<dbReference type="RefSeq" id="WP_064267163.1">
    <property type="nucleotide sequence ID" value="NZ_LXJZ01000101.1"/>
</dbReference>
<evidence type="ECO:0000313" key="1">
    <source>
        <dbReference type="EMBL" id="OAJ60786.1"/>
    </source>
</evidence>
<keyword evidence="3" id="KW-1185">Reference proteome</keyword>
<sequence length="298" mass="33813">MEKNLLYKYVNVSTLKRILGGAIRLTQPGAFNDPFELLPEIVVRTDQAEEQINLSFDILSPRREAPLDTVVQVTDGHVASDFTSRNILDQLNRQVGILCLSKSPNSILMWSHYADQYQGAVIAFDADHEFFTGQIPVEYVDERPKKHIDSYKAAPVPLSELCAKSVEWQYEQEVRIIRALHDCNKTEVLDARGFPVFTAEVPQEAIHFVSMGERTPVPEQKEIFQLLHKTKIGLTLSAVDNVGYGFRQEIVLYPGDFRNPTISPRTAHIFDGTNSPFSEMARWMIENHPTSKLVNKTL</sequence>
<dbReference type="EMBL" id="LXKA01000110">
    <property type="protein sequence ID" value="OAJ64343.1"/>
    <property type="molecule type" value="Genomic_DNA"/>
</dbReference>
<gene>
    <name evidence="1" type="ORF">A6V36_03070</name>
    <name evidence="2" type="ORF">A6V37_02270</name>
</gene>